<accession>A0A8J9ZV12</accession>
<feature type="coiled-coil region" evidence="1">
    <location>
        <begin position="530"/>
        <end position="557"/>
    </location>
</feature>
<dbReference type="PROSITE" id="PS50041">
    <property type="entry name" value="C_TYPE_LECTIN_2"/>
    <property type="match status" value="1"/>
</dbReference>
<gene>
    <name evidence="4" type="primary">VCAN</name>
    <name evidence="4" type="ORF">BLAG_LOCUS18435</name>
</gene>
<dbReference type="PANTHER" id="PTHR35076:SF1">
    <property type="entry name" value="TUBULIN EPSILON AND DELTA COMPLEX PROTEIN 1"/>
    <property type="match status" value="1"/>
</dbReference>
<feature type="region of interest" description="Disordered" evidence="2">
    <location>
        <begin position="557"/>
        <end position="665"/>
    </location>
</feature>
<feature type="compositionally biased region" description="Pro residues" evidence="2">
    <location>
        <begin position="641"/>
        <end position="654"/>
    </location>
</feature>
<feature type="domain" description="C-type lectin" evidence="3">
    <location>
        <begin position="672"/>
        <end position="784"/>
    </location>
</feature>
<feature type="region of interest" description="Disordered" evidence="2">
    <location>
        <begin position="425"/>
        <end position="456"/>
    </location>
</feature>
<reference evidence="4" key="1">
    <citation type="submission" date="2022-01" db="EMBL/GenBank/DDBJ databases">
        <authorList>
            <person name="Braso-Vives M."/>
        </authorList>
    </citation>
    <scope>NUCLEOTIDE SEQUENCE</scope>
</reference>
<dbReference type="Gene3D" id="3.10.100.10">
    <property type="entry name" value="Mannose-Binding Protein A, subunit A"/>
    <property type="match status" value="1"/>
</dbReference>
<evidence type="ECO:0000256" key="2">
    <source>
        <dbReference type="SAM" id="MobiDB-lite"/>
    </source>
</evidence>
<keyword evidence="5" id="KW-1185">Reference proteome</keyword>
<dbReference type="InterPro" id="IPR027996">
    <property type="entry name" value="TEDC1_dom"/>
</dbReference>
<dbReference type="SMART" id="SM00034">
    <property type="entry name" value="CLECT"/>
    <property type="match status" value="1"/>
</dbReference>
<dbReference type="InterPro" id="IPR016187">
    <property type="entry name" value="CTDL_fold"/>
</dbReference>
<evidence type="ECO:0000313" key="5">
    <source>
        <dbReference type="Proteomes" id="UP000838412"/>
    </source>
</evidence>
<evidence type="ECO:0000259" key="3">
    <source>
        <dbReference type="PROSITE" id="PS50041"/>
    </source>
</evidence>
<dbReference type="AlphaFoldDB" id="A0A8J9ZV12"/>
<dbReference type="InterPro" id="IPR001304">
    <property type="entry name" value="C-type_lectin-like"/>
</dbReference>
<dbReference type="CDD" id="cd00037">
    <property type="entry name" value="CLECT"/>
    <property type="match status" value="1"/>
</dbReference>
<dbReference type="PANTHER" id="PTHR35076">
    <property type="entry name" value="TUBULIN EPSILON AND DELTA COMPLEX PROTEIN 1"/>
    <property type="match status" value="1"/>
</dbReference>
<dbReference type="EMBL" id="OV696689">
    <property type="protein sequence ID" value="CAH1263885.1"/>
    <property type="molecule type" value="Genomic_DNA"/>
</dbReference>
<evidence type="ECO:0000313" key="4">
    <source>
        <dbReference type="EMBL" id="CAH1263885.1"/>
    </source>
</evidence>
<dbReference type="Pfam" id="PF00059">
    <property type="entry name" value="Lectin_C"/>
    <property type="match status" value="1"/>
</dbReference>
<feature type="compositionally biased region" description="Low complexity" evidence="2">
    <location>
        <begin position="425"/>
        <end position="446"/>
    </location>
</feature>
<dbReference type="OrthoDB" id="9906141at2759"/>
<feature type="compositionally biased region" description="Low complexity" evidence="2">
    <location>
        <begin position="570"/>
        <end position="582"/>
    </location>
</feature>
<dbReference type="Pfam" id="PF14970">
    <property type="entry name" value="TEDC1"/>
    <property type="match status" value="1"/>
</dbReference>
<dbReference type="FunFam" id="3.10.100.10:FF:000103">
    <property type="entry name" value="Uncharacterized protein"/>
    <property type="match status" value="1"/>
</dbReference>
<dbReference type="SUPFAM" id="SSF56436">
    <property type="entry name" value="C-type lectin-like"/>
    <property type="match status" value="1"/>
</dbReference>
<protein>
    <submittedName>
        <fullName evidence="4">VCAN protein</fullName>
    </submittedName>
</protein>
<name>A0A8J9ZV12_BRALA</name>
<dbReference type="InterPro" id="IPR016186">
    <property type="entry name" value="C-type_lectin-like/link_sf"/>
</dbReference>
<keyword evidence="1" id="KW-0175">Coiled coil</keyword>
<dbReference type="InterPro" id="IPR043535">
    <property type="entry name" value="TEDC1"/>
</dbReference>
<evidence type="ECO:0000256" key="1">
    <source>
        <dbReference type="SAM" id="Coils"/>
    </source>
</evidence>
<organism evidence="4 5">
    <name type="scientific">Branchiostoma lanceolatum</name>
    <name type="common">Common lancelet</name>
    <name type="synonym">Amphioxus lanceolatum</name>
    <dbReference type="NCBI Taxonomy" id="7740"/>
    <lineage>
        <taxon>Eukaryota</taxon>
        <taxon>Metazoa</taxon>
        <taxon>Chordata</taxon>
        <taxon>Cephalochordata</taxon>
        <taxon>Leptocardii</taxon>
        <taxon>Amphioxiformes</taxon>
        <taxon>Branchiostomatidae</taxon>
        <taxon>Branchiostoma</taxon>
    </lineage>
</organism>
<sequence>MSQIKDCIQSLAQFLTATLGEQVHVSAETFRQAKFDRPEVTRPLWFLLYRLLQYPGTGEETVSTDRQLTQDVVATSVKTCLYLHGYQSPEFLALPTSMDHGSRELLLAFGWLTAATDVIKTLSQPPTHLLTENTDYVPKLQVVKGQSTPTDLEETAHKKSDLSSLAEPDRVAVWLLGKLRLALRNLHAACLEKTVLTHKIHRYTSGQSLVPGRTHLSPRDVYLLRHVNHVDKHLSEVEKEVRRQEALLRWTTNQEIFWQWMESVLDSKLSSGHHPQVSEDVTEGSSLHDLTQTLDTLSLDLLSDMEDVEDHLRTTNQTWKTKRGQNPTHTSLEVSADQRLTTEASLMYSMEYRGRSKPPVPTQLILAQKDSKERRTKNPAVHEENTEEAEELHISLSLGLLWSRPVPYQVQDVFLLGRKLTSGIMSTGGQQQSQTGDTDPDTTPMQEPQTDCFPNPVYSTVADPDGTPMQEPQTDCFPKPVYASAAAAKKKTQRASRCGEFWKIASSVLVVVIAVLSSYLAVRFTMFEKVRDLSGEMGNLQARVQELERDKAGVAQALRLPGPPGPPGERGPIGPAGAVSAGPPGPPGEKGAKGPASPVSTGPPGEKGERGPTGPVSAGPAGPPGKRGPKGPAGPVGKEGPPGPVGPRGPPGPSPKGRDVHAASCPGGYTKERGVCFKVFEQEKNFDGAAATCREDGGTLAMPRDAETNAFLVSLYTPVDDRGYFWIGLHDRRRRGRFEWVDGSALGRSFAPWALNEPDGSGCAFYVKGRKGKGKGKWAVVPCDNYYNMFFCQVTPGRQRATR</sequence>
<dbReference type="Proteomes" id="UP000838412">
    <property type="component" value="Chromosome 4"/>
</dbReference>
<proteinExistence type="predicted"/>